<dbReference type="Proteomes" id="UP000245735">
    <property type="component" value="Unassembled WGS sequence"/>
</dbReference>
<protein>
    <submittedName>
        <fullName evidence="1">Uncharacterized protein</fullName>
    </submittedName>
</protein>
<organism evidence="1 2">
    <name type="scientific">Limosilactobacillus reuteri</name>
    <name type="common">Lactobacillus reuteri</name>
    <dbReference type="NCBI Taxonomy" id="1598"/>
    <lineage>
        <taxon>Bacteria</taxon>
        <taxon>Bacillati</taxon>
        <taxon>Bacillota</taxon>
        <taxon>Bacilli</taxon>
        <taxon>Lactobacillales</taxon>
        <taxon>Lactobacillaceae</taxon>
        <taxon>Limosilactobacillus</taxon>
    </lineage>
</organism>
<evidence type="ECO:0000313" key="1">
    <source>
        <dbReference type="EMBL" id="PWT37694.1"/>
    </source>
</evidence>
<sequence length="272" mass="31514">MCIICGKEKRKNELIKHRNTLLGESFSICRQCANENTDFSNNESIVDMCMLTNLPFSISLVEKLRHDAKLQGEPDFGAYVQRLAPYKKMKDFGDSEFGNYDYYHNIDTEKQSAGNQTFKVTDKIEQRWGDRYSVDKYEFFEKQLQGLIDIKPPTTSLEYERYIQNVKLKDVLNEALQSGDSKAIPQLRKSYNDDLKELGFDVILNAQDDSGETFGQKVKKLELKGPIVEKDEFSDVSKISHYVKKWFVIPMKRTFGRATEEEVASLYDTKDE</sequence>
<evidence type="ECO:0000313" key="2">
    <source>
        <dbReference type="Proteomes" id="UP000245735"/>
    </source>
</evidence>
<proteinExistence type="predicted"/>
<comment type="caution">
    <text evidence="1">The sequence shown here is derived from an EMBL/GenBank/DDBJ whole genome shotgun (WGS) entry which is preliminary data.</text>
</comment>
<dbReference type="EMBL" id="QGHV01000018">
    <property type="protein sequence ID" value="PWT37694.1"/>
    <property type="molecule type" value="Genomic_DNA"/>
</dbReference>
<name>A0ABD6Y6Y5_LIMRT</name>
<dbReference type="AlphaFoldDB" id="A0ABD6Y6Y5"/>
<reference evidence="2" key="1">
    <citation type="journal article" date="2018" name="Front. Microbiol.">
        <title>Comparative Genomics of the Herbivore Gut Symbiont Lactobacillus reuteri Reveals Genetic Diversity and Lifestyle Adaptation.</title>
        <authorList>
            <person name="Zhao J."/>
        </authorList>
    </citation>
    <scope>NUCLEOTIDE SEQUENCE [LARGE SCALE GENOMIC DNA]</scope>
    <source>
        <strain evidence="2">LR9</strain>
    </source>
</reference>
<gene>
    <name evidence="1" type="ORF">DKZ35_04155</name>
</gene>
<accession>A0ABD6Y6Y5</accession>